<dbReference type="EMBL" id="VMAF01001456">
    <property type="protein sequence ID" value="MDR8434466.1"/>
    <property type="molecule type" value="Genomic_DNA"/>
</dbReference>
<gene>
    <name evidence="1" type="ORF">FPK63_25880</name>
</gene>
<organism evidence="1">
    <name type="scientific">Acinetobacter baumannii</name>
    <dbReference type="NCBI Taxonomy" id="470"/>
    <lineage>
        <taxon>Bacteria</taxon>
        <taxon>Pseudomonadati</taxon>
        <taxon>Pseudomonadota</taxon>
        <taxon>Gammaproteobacteria</taxon>
        <taxon>Moraxellales</taxon>
        <taxon>Moraxellaceae</taxon>
        <taxon>Acinetobacter</taxon>
        <taxon>Acinetobacter calcoaceticus/baumannii complex</taxon>
    </lineage>
</organism>
<proteinExistence type="predicted"/>
<name>A0ABD5DWL2_ACIBA</name>
<evidence type="ECO:0000313" key="1">
    <source>
        <dbReference type="EMBL" id="MDR8434466.1"/>
    </source>
</evidence>
<reference evidence="1" key="1">
    <citation type="submission" date="2019-07" db="EMBL/GenBank/DDBJ databases">
        <title>Biological characteristics of mucoid Acinetobacter baumannii from a general hospital in China.</title>
        <authorList>
            <person name="Hua X."/>
            <person name="Yu Y."/>
        </authorList>
    </citation>
    <scope>NUCLEOTIDE SEQUENCE</scope>
    <source>
        <strain evidence="1">N8</strain>
    </source>
</reference>
<feature type="non-terminal residue" evidence="1">
    <location>
        <position position="1"/>
    </location>
</feature>
<sequence length="36" mass="4187">YNASKARKYAIEQMIARNEARRLAQSRESAVKKFNS</sequence>
<accession>A0ABD5DWL2</accession>
<protein>
    <submittedName>
        <fullName evidence="1">Conjugal transfer protein TrbL</fullName>
    </submittedName>
</protein>
<dbReference type="AlphaFoldDB" id="A0ABD5DWL2"/>
<comment type="caution">
    <text evidence="1">The sequence shown here is derived from an EMBL/GenBank/DDBJ whole genome shotgun (WGS) entry which is preliminary data.</text>
</comment>